<reference evidence="1" key="1">
    <citation type="submission" date="2014-11" db="EMBL/GenBank/DDBJ databases">
        <authorList>
            <person name="Amaro Gonzalez C."/>
        </authorList>
    </citation>
    <scope>NUCLEOTIDE SEQUENCE</scope>
</reference>
<protein>
    <submittedName>
        <fullName evidence="1">Uncharacterized protein</fullName>
    </submittedName>
</protein>
<dbReference type="AlphaFoldDB" id="A0A0E9R1R7"/>
<sequence>MPCLNSYRQAIYSWPACSRKKRCQLVCHGLLPAVIIR</sequence>
<organism evidence="1">
    <name type="scientific">Anguilla anguilla</name>
    <name type="common">European freshwater eel</name>
    <name type="synonym">Muraena anguilla</name>
    <dbReference type="NCBI Taxonomy" id="7936"/>
    <lineage>
        <taxon>Eukaryota</taxon>
        <taxon>Metazoa</taxon>
        <taxon>Chordata</taxon>
        <taxon>Craniata</taxon>
        <taxon>Vertebrata</taxon>
        <taxon>Euteleostomi</taxon>
        <taxon>Actinopterygii</taxon>
        <taxon>Neopterygii</taxon>
        <taxon>Teleostei</taxon>
        <taxon>Anguilliformes</taxon>
        <taxon>Anguillidae</taxon>
        <taxon>Anguilla</taxon>
    </lineage>
</organism>
<dbReference type="EMBL" id="GBXM01085451">
    <property type="protein sequence ID" value="JAH23126.1"/>
    <property type="molecule type" value="Transcribed_RNA"/>
</dbReference>
<reference evidence="1" key="2">
    <citation type="journal article" date="2015" name="Fish Shellfish Immunol.">
        <title>Early steps in the European eel (Anguilla anguilla)-Vibrio vulnificus interaction in the gills: Role of the RtxA13 toxin.</title>
        <authorList>
            <person name="Callol A."/>
            <person name="Pajuelo D."/>
            <person name="Ebbesson L."/>
            <person name="Teles M."/>
            <person name="MacKenzie S."/>
            <person name="Amaro C."/>
        </authorList>
    </citation>
    <scope>NUCLEOTIDE SEQUENCE</scope>
</reference>
<evidence type="ECO:0000313" key="1">
    <source>
        <dbReference type="EMBL" id="JAH23126.1"/>
    </source>
</evidence>
<accession>A0A0E9R1R7</accession>
<name>A0A0E9R1R7_ANGAN</name>
<proteinExistence type="predicted"/>